<evidence type="ECO:0000313" key="1">
    <source>
        <dbReference type="EMBL" id="KAI9901430.1"/>
    </source>
</evidence>
<proteinExistence type="predicted"/>
<gene>
    <name evidence="1" type="ORF">N3K66_003247</name>
</gene>
<protein>
    <submittedName>
        <fullName evidence="1">Uncharacterized protein</fullName>
    </submittedName>
</protein>
<dbReference type="EMBL" id="CM047942">
    <property type="protein sequence ID" value="KAI9901430.1"/>
    <property type="molecule type" value="Genomic_DNA"/>
</dbReference>
<keyword evidence="2" id="KW-1185">Reference proteome</keyword>
<evidence type="ECO:0000313" key="2">
    <source>
        <dbReference type="Proteomes" id="UP001163324"/>
    </source>
</evidence>
<name>A0ACC0V679_9HYPO</name>
<comment type="caution">
    <text evidence="1">The sequence shown here is derived from an EMBL/GenBank/DDBJ whole genome shotgun (WGS) entry which is preliminary data.</text>
</comment>
<accession>A0ACC0V679</accession>
<reference evidence="1" key="1">
    <citation type="submission" date="2022-10" db="EMBL/GenBank/DDBJ databases">
        <title>Complete Genome of Trichothecium roseum strain YXFP-22015, a Plant Pathogen Isolated from Citrus.</title>
        <authorList>
            <person name="Wang Y."/>
            <person name="Zhu L."/>
        </authorList>
    </citation>
    <scope>NUCLEOTIDE SEQUENCE</scope>
    <source>
        <strain evidence="1">YXFP-22015</strain>
    </source>
</reference>
<organism evidence="1 2">
    <name type="scientific">Trichothecium roseum</name>
    <dbReference type="NCBI Taxonomy" id="47278"/>
    <lineage>
        <taxon>Eukaryota</taxon>
        <taxon>Fungi</taxon>
        <taxon>Dikarya</taxon>
        <taxon>Ascomycota</taxon>
        <taxon>Pezizomycotina</taxon>
        <taxon>Sordariomycetes</taxon>
        <taxon>Hypocreomycetidae</taxon>
        <taxon>Hypocreales</taxon>
        <taxon>Hypocreales incertae sedis</taxon>
        <taxon>Trichothecium</taxon>
    </lineage>
</organism>
<sequence length="211" mass="23513">MSTEFDQQSYWHERFQTETAFEWLQSSADFVSLIREPVLDVLPPPDSARILQLGAGTSDLAVHLRAAGFGDAVTNTDFEPLAVSRGRELEREAFGDVRMRYAVADATKLGSFAGGQKYHLVIDKSTCDAVACGGEEQLLRMARSVKECLVQGGAWVSLSFSNWRFDSEDLPFDVEVLAKILTPKARPSDPDYYHWCYLLTPIEEPKKGAAM</sequence>
<dbReference type="Proteomes" id="UP001163324">
    <property type="component" value="Chromosome 3"/>
</dbReference>